<protein>
    <submittedName>
        <fullName evidence="2">Uncharacterized protein</fullName>
    </submittedName>
</protein>
<gene>
    <name evidence="2" type="ORF">CAUS1442_LOCUS1770</name>
</gene>
<reference evidence="2" key="1">
    <citation type="submission" date="2021-01" db="EMBL/GenBank/DDBJ databases">
        <authorList>
            <person name="Corre E."/>
            <person name="Pelletier E."/>
            <person name="Niang G."/>
            <person name="Scheremetjew M."/>
            <person name="Finn R."/>
            <person name="Kale V."/>
            <person name="Holt S."/>
            <person name="Cochrane G."/>
            <person name="Meng A."/>
            <person name="Brown T."/>
            <person name="Cohen L."/>
        </authorList>
    </citation>
    <scope>NUCLEOTIDE SEQUENCE</scope>
    <source>
        <strain evidence="2">CCMP3328</strain>
    </source>
</reference>
<dbReference type="AlphaFoldDB" id="A0A7R9WQ99"/>
<evidence type="ECO:0000256" key="1">
    <source>
        <dbReference type="SAM" id="MobiDB-lite"/>
    </source>
</evidence>
<organism evidence="2">
    <name type="scientific">Craspedostauros australis</name>
    <dbReference type="NCBI Taxonomy" id="1486917"/>
    <lineage>
        <taxon>Eukaryota</taxon>
        <taxon>Sar</taxon>
        <taxon>Stramenopiles</taxon>
        <taxon>Ochrophyta</taxon>
        <taxon>Bacillariophyta</taxon>
        <taxon>Bacillariophyceae</taxon>
        <taxon>Bacillariophycidae</taxon>
        <taxon>Naviculales</taxon>
        <taxon>Naviculaceae</taxon>
        <taxon>Craspedostauros</taxon>
    </lineage>
</organism>
<dbReference type="EMBL" id="HBEF01002832">
    <property type="protein sequence ID" value="CAD8329672.1"/>
    <property type="molecule type" value="Transcribed_RNA"/>
</dbReference>
<sequence>MGKKVVFDEDRNQCLEIESTKDLPELHKARLWYTKAELAESQHNDQRAMKDAMRGIEGEEFDPRGLEARSPEQDFLRKNTTIEVIQAVIDEQQRQKTEGVFDDEIISAISQELTYNSRKKARKLGKEDGMCIPEVAVKMKAERDAKRARKASLEPPPEVRKRGFRRMFDRNRRRSM</sequence>
<feature type="region of interest" description="Disordered" evidence="1">
    <location>
        <begin position="142"/>
        <end position="176"/>
    </location>
</feature>
<accession>A0A7R9WQ99</accession>
<proteinExistence type="predicted"/>
<evidence type="ECO:0000313" key="2">
    <source>
        <dbReference type="EMBL" id="CAD8329672.1"/>
    </source>
</evidence>
<feature type="compositionally biased region" description="Basic and acidic residues" evidence="1">
    <location>
        <begin position="157"/>
        <end position="170"/>
    </location>
</feature>
<name>A0A7R9WQ99_9STRA</name>